<keyword evidence="4" id="KW-1185">Reference proteome</keyword>
<dbReference type="PROSITE" id="PS51707">
    <property type="entry name" value="CYTH"/>
    <property type="match status" value="1"/>
</dbReference>
<dbReference type="AlphaFoldDB" id="A0AAW1RXI5"/>
<dbReference type="InterPro" id="IPR023577">
    <property type="entry name" value="CYTH_domain"/>
</dbReference>
<keyword evidence="1" id="KW-0833">Ubl conjugation pathway</keyword>
<evidence type="ECO:0000313" key="4">
    <source>
        <dbReference type="Proteomes" id="UP001445335"/>
    </source>
</evidence>
<dbReference type="Gene3D" id="2.40.320.10">
    <property type="entry name" value="Hypothetical Protein Pfu-838710-001"/>
    <property type="match status" value="1"/>
</dbReference>
<organism evidence="3 4">
    <name type="scientific">Elliptochloris bilobata</name>
    <dbReference type="NCBI Taxonomy" id="381761"/>
    <lineage>
        <taxon>Eukaryota</taxon>
        <taxon>Viridiplantae</taxon>
        <taxon>Chlorophyta</taxon>
        <taxon>core chlorophytes</taxon>
        <taxon>Trebouxiophyceae</taxon>
        <taxon>Trebouxiophyceae incertae sedis</taxon>
        <taxon>Elliptochloris clade</taxon>
        <taxon>Elliptochloris</taxon>
    </lineage>
</organism>
<dbReference type="GO" id="GO:0016462">
    <property type="term" value="F:pyrophosphatase activity"/>
    <property type="evidence" value="ECO:0007669"/>
    <property type="project" value="UniProtKB-ARBA"/>
</dbReference>
<dbReference type="GO" id="GO:0031145">
    <property type="term" value="P:anaphase-promoting complex-dependent catabolic process"/>
    <property type="evidence" value="ECO:0007669"/>
    <property type="project" value="InterPro"/>
</dbReference>
<dbReference type="GO" id="GO:0005680">
    <property type="term" value="C:anaphase-promoting complex"/>
    <property type="evidence" value="ECO:0007669"/>
    <property type="project" value="InterPro"/>
</dbReference>
<dbReference type="SUPFAM" id="SSF55154">
    <property type="entry name" value="CYTH-like phosphatases"/>
    <property type="match status" value="1"/>
</dbReference>
<protein>
    <recommendedName>
        <fullName evidence="2">CYTH domain-containing protein</fullName>
    </recommendedName>
</protein>
<dbReference type="CDD" id="cd07374">
    <property type="entry name" value="CYTH-like_Pase"/>
    <property type="match status" value="1"/>
</dbReference>
<dbReference type="Pfam" id="PF01928">
    <property type="entry name" value="CYTH"/>
    <property type="match status" value="1"/>
</dbReference>
<dbReference type="InterPro" id="IPR018860">
    <property type="entry name" value="APC_suCDC26"/>
</dbReference>
<dbReference type="SMART" id="SM01118">
    <property type="entry name" value="CYTH"/>
    <property type="match status" value="1"/>
</dbReference>
<gene>
    <name evidence="3" type="ORF">WJX81_002529</name>
</gene>
<dbReference type="Pfam" id="PF10471">
    <property type="entry name" value="ANAPC_CDC26"/>
    <property type="match status" value="1"/>
</dbReference>
<feature type="domain" description="CYTH" evidence="2">
    <location>
        <begin position="77"/>
        <end position="272"/>
    </location>
</feature>
<reference evidence="3 4" key="1">
    <citation type="journal article" date="2024" name="Nat. Commun.">
        <title>Phylogenomics reveals the evolutionary origins of lichenization in chlorophyte algae.</title>
        <authorList>
            <person name="Puginier C."/>
            <person name="Libourel C."/>
            <person name="Otte J."/>
            <person name="Skaloud P."/>
            <person name="Haon M."/>
            <person name="Grisel S."/>
            <person name="Petersen M."/>
            <person name="Berrin J.G."/>
            <person name="Delaux P.M."/>
            <person name="Dal Grande F."/>
            <person name="Keller J."/>
        </authorList>
    </citation>
    <scope>NUCLEOTIDE SEQUENCE [LARGE SCALE GENOMIC DNA]</scope>
    <source>
        <strain evidence="3 4">SAG 245.80</strain>
    </source>
</reference>
<sequence length="275" mass="31237">MLRRKPTRIELKPEDKEEFETIKAEAAEAAEQAAAAQQPFCELSKPFGWAPAPVSARVVTPNEAKRGASCASMAAQGTEVEIKLRLADRAAHARVAEALRRAFRETHRQENFFFDGARRELSLRRCVMRCRFYNTNKRALLTVKGQQVLKDGIGRGTEEEEDLDPIAARQFLTAPSQLLQLDSPLVQKVRRETGVEELVCLGGFHNVRSDFDWAGFKLELDETQYEWGTVYEIEVETPEPEELKTKLEAFLNEHGVAYKYNTTTKFANFINRSLV</sequence>
<evidence type="ECO:0000259" key="2">
    <source>
        <dbReference type="PROSITE" id="PS51707"/>
    </source>
</evidence>
<dbReference type="Proteomes" id="UP001445335">
    <property type="component" value="Unassembled WGS sequence"/>
</dbReference>
<proteinExistence type="predicted"/>
<dbReference type="PANTHER" id="PTHR34948:SF2">
    <property type="entry name" value="TRIPHOSPHATE TUNNEL METALLOENZYME 3"/>
    <property type="match status" value="1"/>
</dbReference>
<dbReference type="InterPro" id="IPR033469">
    <property type="entry name" value="CYTH-like_dom_sf"/>
</dbReference>
<comment type="caution">
    <text evidence="3">The sequence shown here is derived from an EMBL/GenBank/DDBJ whole genome shotgun (WGS) entry which is preliminary data.</text>
</comment>
<dbReference type="EMBL" id="JALJOU010000018">
    <property type="protein sequence ID" value="KAK9838486.1"/>
    <property type="molecule type" value="Genomic_DNA"/>
</dbReference>
<dbReference type="PANTHER" id="PTHR34948">
    <property type="entry name" value="OS08G0299200 PROTEIN"/>
    <property type="match status" value="1"/>
</dbReference>
<accession>A0AAW1RXI5</accession>
<name>A0AAW1RXI5_9CHLO</name>
<evidence type="ECO:0000256" key="1">
    <source>
        <dbReference type="ARBA" id="ARBA00022786"/>
    </source>
</evidence>
<evidence type="ECO:0000313" key="3">
    <source>
        <dbReference type="EMBL" id="KAK9838486.1"/>
    </source>
</evidence>